<feature type="compositionally biased region" description="Low complexity" evidence="1">
    <location>
        <begin position="167"/>
        <end position="177"/>
    </location>
</feature>
<protein>
    <recommendedName>
        <fullName evidence="2">Transposase Helix-turn-helix domain-containing protein</fullName>
    </recommendedName>
</protein>
<dbReference type="Proteomes" id="UP000299102">
    <property type="component" value="Unassembled WGS sequence"/>
</dbReference>
<reference evidence="3 4" key="1">
    <citation type="journal article" date="2019" name="Commun. Biol.">
        <title>The bagworm genome reveals a unique fibroin gene that provides high tensile strength.</title>
        <authorList>
            <person name="Kono N."/>
            <person name="Nakamura H."/>
            <person name="Ohtoshi R."/>
            <person name="Tomita M."/>
            <person name="Numata K."/>
            <person name="Arakawa K."/>
        </authorList>
    </citation>
    <scope>NUCLEOTIDE SEQUENCE [LARGE SCALE GENOMIC DNA]</scope>
</reference>
<comment type="caution">
    <text evidence="3">The sequence shown here is derived from an EMBL/GenBank/DDBJ whole genome shotgun (WGS) entry which is preliminary data.</text>
</comment>
<dbReference type="AlphaFoldDB" id="A0A4C2A5V0"/>
<name>A0A4C2A5V0_EUMVA</name>
<feature type="compositionally biased region" description="Polar residues" evidence="1">
    <location>
        <begin position="184"/>
        <end position="196"/>
    </location>
</feature>
<dbReference type="OrthoDB" id="7380850at2759"/>
<evidence type="ECO:0000259" key="2">
    <source>
        <dbReference type="Pfam" id="PF13613"/>
    </source>
</evidence>
<sequence length="307" mass="34215">MGGKAKIKIDVVPHKFDCQPNRKRQSTTLILRPAAEKRRRQDIIQEILSESSKNMEIDNSQEPNIDAVSANTVEDIEVDFAPSNVTPDQKVSVETQTNINNRTVAVQVNSRPKYRSVSVQCKISSIGVNKSCSPIKTGSISTATSPIKPLRQKSFSSLLEDAQKSLSSNSYTHSNSSQDIYEPSENTGSSAMDSSSFQSPVKKSEILKVTNYLINDNLKAYTGVPQEWNMMLERISVISNIDITNIKLSLMKIRRQDTFERLSEQFGMSVSNASIIFNKTVPVLAHLLKKLVYMPEPNNIKNSTDTI</sequence>
<evidence type="ECO:0000313" key="3">
    <source>
        <dbReference type="EMBL" id="GBP94365.1"/>
    </source>
</evidence>
<keyword evidence="4" id="KW-1185">Reference proteome</keyword>
<feature type="domain" description="Transposase Helix-turn-helix" evidence="2">
    <location>
        <begin position="248"/>
        <end position="289"/>
    </location>
</feature>
<organism evidence="3 4">
    <name type="scientific">Eumeta variegata</name>
    <name type="common">Bagworm moth</name>
    <name type="synonym">Eumeta japonica</name>
    <dbReference type="NCBI Taxonomy" id="151549"/>
    <lineage>
        <taxon>Eukaryota</taxon>
        <taxon>Metazoa</taxon>
        <taxon>Ecdysozoa</taxon>
        <taxon>Arthropoda</taxon>
        <taxon>Hexapoda</taxon>
        <taxon>Insecta</taxon>
        <taxon>Pterygota</taxon>
        <taxon>Neoptera</taxon>
        <taxon>Endopterygota</taxon>
        <taxon>Lepidoptera</taxon>
        <taxon>Glossata</taxon>
        <taxon>Ditrysia</taxon>
        <taxon>Tineoidea</taxon>
        <taxon>Psychidae</taxon>
        <taxon>Oiketicinae</taxon>
        <taxon>Eumeta</taxon>
    </lineage>
</organism>
<dbReference type="EMBL" id="BGZK01002495">
    <property type="protein sequence ID" value="GBP94365.1"/>
    <property type="molecule type" value="Genomic_DNA"/>
</dbReference>
<proteinExistence type="predicted"/>
<evidence type="ECO:0000313" key="4">
    <source>
        <dbReference type="Proteomes" id="UP000299102"/>
    </source>
</evidence>
<evidence type="ECO:0000256" key="1">
    <source>
        <dbReference type="SAM" id="MobiDB-lite"/>
    </source>
</evidence>
<feature type="region of interest" description="Disordered" evidence="1">
    <location>
        <begin position="167"/>
        <end position="196"/>
    </location>
</feature>
<dbReference type="InterPro" id="IPR027805">
    <property type="entry name" value="Transposase_HTH_dom"/>
</dbReference>
<gene>
    <name evidence="3" type="ORF">EVAR_60479_1</name>
</gene>
<dbReference type="Pfam" id="PF13613">
    <property type="entry name" value="HTH_Tnp_4"/>
    <property type="match status" value="1"/>
</dbReference>
<accession>A0A4C2A5V0</accession>